<dbReference type="HOGENOM" id="CLU_2145154_0_0_1"/>
<organism evidence="1 2">
    <name type="scientific">Ajellomyces capsulatus (strain H143)</name>
    <name type="common">Darling's disease fungus</name>
    <name type="synonym">Histoplasma capsulatum</name>
    <dbReference type="NCBI Taxonomy" id="544712"/>
    <lineage>
        <taxon>Eukaryota</taxon>
        <taxon>Fungi</taxon>
        <taxon>Dikarya</taxon>
        <taxon>Ascomycota</taxon>
        <taxon>Pezizomycotina</taxon>
        <taxon>Eurotiomycetes</taxon>
        <taxon>Eurotiomycetidae</taxon>
        <taxon>Onygenales</taxon>
        <taxon>Ajellomycetaceae</taxon>
        <taxon>Histoplasma</taxon>
    </lineage>
</organism>
<name>C6HB52_AJECH</name>
<dbReference type="VEuPathDB" id="FungiDB:HCDG_03934"/>
<dbReference type="Proteomes" id="UP000002624">
    <property type="component" value="Unassembled WGS sequence"/>
</dbReference>
<dbReference type="EMBL" id="GG692422">
    <property type="protein sequence ID" value="EER42475.1"/>
    <property type="molecule type" value="Genomic_DNA"/>
</dbReference>
<protein>
    <submittedName>
        <fullName evidence="1">Uncharacterized protein</fullName>
    </submittedName>
</protein>
<reference evidence="2" key="1">
    <citation type="submission" date="2009-05" db="EMBL/GenBank/DDBJ databases">
        <title>The genome sequence of Ajellomyces capsulatus strain H143.</title>
        <authorList>
            <person name="Champion M."/>
            <person name="Cuomo C.A."/>
            <person name="Ma L.-J."/>
            <person name="Henn M.R."/>
            <person name="Sil A."/>
            <person name="Goldman B."/>
            <person name="Young S.K."/>
            <person name="Kodira C.D."/>
            <person name="Zeng Q."/>
            <person name="Koehrsen M."/>
            <person name="Alvarado L."/>
            <person name="Berlin A.M."/>
            <person name="Borenstein D."/>
            <person name="Chen Z."/>
            <person name="Engels R."/>
            <person name="Freedman E."/>
            <person name="Gellesch M."/>
            <person name="Goldberg J."/>
            <person name="Griggs A."/>
            <person name="Gujja S."/>
            <person name="Heiman D.I."/>
            <person name="Hepburn T.A."/>
            <person name="Howarth C."/>
            <person name="Jen D."/>
            <person name="Larson L."/>
            <person name="Lewis B."/>
            <person name="Mehta T."/>
            <person name="Park D."/>
            <person name="Pearson M."/>
            <person name="Roberts A."/>
            <person name="Saif S."/>
            <person name="Shea T.D."/>
            <person name="Shenoy N."/>
            <person name="Sisk P."/>
            <person name="Stolte C."/>
            <person name="Sykes S."/>
            <person name="Walk T."/>
            <person name="White J."/>
            <person name="Yandava C."/>
            <person name="Klein B."/>
            <person name="McEwen J.G."/>
            <person name="Puccia R."/>
            <person name="Goldman G.H."/>
            <person name="Felipe M.S."/>
            <person name="Nino-Vega G."/>
            <person name="San-Blas G."/>
            <person name="Taylor J.W."/>
            <person name="Mendoza L."/>
            <person name="Galagan J.E."/>
            <person name="Nusbaum C."/>
            <person name="Birren B.W."/>
        </authorList>
    </citation>
    <scope>NUCLEOTIDE SEQUENCE [LARGE SCALE GENOMIC DNA]</scope>
    <source>
        <strain evidence="2">H143</strain>
    </source>
</reference>
<proteinExistence type="predicted"/>
<gene>
    <name evidence="1" type="ORF">HCDG_03934</name>
</gene>
<dbReference type="AlphaFoldDB" id="C6HB52"/>
<evidence type="ECO:0000313" key="1">
    <source>
        <dbReference type="EMBL" id="EER42475.1"/>
    </source>
</evidence>
<evidence type="ECO:0000313" key="2">
    <source>
        <dbReference type="Proteomes" id="UP000002624"/>
    </source>
</evidence>
<accession>C6HB52</accession>
<sequence>MRIVLKNSDVELKPRTTATAVGWTTAPSDVIWHSANEIVIMSEILLAHQNDLQLSRKVVAGKLQVQDCCAKSCLALEYCCQFDTLSWKHRIYRYKVQKIKSMFDKIHKGTMV</sequence>